<evidence type="ECO:0008006" key="3">
    <source>
        <dbReference type="Google" id="ProtNLM"/>
    </source>
</evidence>
<dbReference type="Gene3D" id="3.90.1590.10">
    <property type="entry name" value="glutathione-dependent formaldehyde- activating enzyme (gfa)"/>
    <property type="match status" value="1"/>
</dbReference>
<protein>
    <recommendedName>
        <fullName evidence="3">CENP-V/GFA domain-containing protein</fullName>
    </recommendedName>
</protein>
<dbReference type="RefSeq" id="WP_327795019.1">
    <property type="nucleotide sequence ID" value="NZ_JADQAZ010000003.1"/>
</dbReference>
<dbReference type="AlphaFoldDB" id="A0AAP2G9V6"/>
<dbReference type="Proteomes" id="UP001315686">
    <property type="component" value="Unassembled WGS sequence"/>
</dbReference>
<evidence type="ECO:0000313" key="2">
    <source>
        <dbReference type="Proteomes" id="UP001315686"/>
    </source>
</evidence>
<reference evidence="1 2" key="1">
    <citation type="journal article" date="2021" name="Arch. Microbiol.">
        <title>Harenicola maris gen. nov., sp. nov. isolated from the Sea of Japan shallow sediments.</title>
        <authorList>
            <person name="Romanenko L.A."/>
            <person name="Kurilenko V.V."/>
            <person name="Chernysheva N.Y."/>
            <person name="Tekutyeva L.A."/>
            <person name="Velansky P.V."/>
            <person name="Svetashev V.I."/>
            <person name="Isaeva M.P."/>
        </authorList>
    </citation>
    <scope>NUCLEOTIDE SEQUENCE [LARGE SCALE GENOMIC DNA]</scope>
    <source>
        <strain evidence="1 2">KMM 3653</strain>
    </source>
</reference>
<gene>
    <name evidence="1" type="ORF">IV417_15525</name>
</gene>
<organism evidence="1 2">
    <name type="scientific">Harenicola maris</name>
    <dbReference type="NCBI Taxonomy" id="2841044"/>
    <lineage>
        <taxon>Bacteria</taxon>
        <taxon>Pseudomonadati</taxon>
        <taxon>Pseudomonadota</taxon>
        <taxon>Alphaproteobacteria</taxon>
        <taxon>Rhodobacterales</taxon>
        <taxon>Paracoccaceae</taxon>
        <taxon>Harenicola</taxon>
    </lineage>
</organism>
<keyword evidence="2" id="KW-1185">Reference proteome</keyword>
<dbReference type="InterPro" id="IPR011057">
    <property type="entry name" value="Mss4-like_sf"/>
</dbReference>
<dbReference type="EMBL" id="JADQAZ010000003">
    <property type="protein sequence ID" value="MBT0958799.1"/>
    <property type="molecule type" value="Genomic_DNA"/>
</dbReference>
<dbReference type="InterPro" id="IPR046149">
    <property type="entry name" value="DUF6151"/>
</dbReference>
<accession>A0AAP2G9V6</accession>
<dbReference type="SUPFAM" id="SSF51316">
    <property type="entry name" value="Mss4-like"/>
    <property type="match status" value="1"/>
</dbReference>
<sequence>MSFDLKCRCGQVHLRLSPARAGIGSHALCYCKDCRAVAKHLGADHMIGPRGRIRVFQTRPDRVTLEAGGEHIACLQLREGGMHRWYAACCNTPLANSFAKPSLPFVALVLGEREDADCLGPVIGVGNAASALPGDGETPKDRGIRRLIWRFLRRTVSGRMVGAAARSPFLQGGAPIAEARVLSDAERRLARG</sequence>
<dbReference type="Pfam" id="PF19648">
    <property type="entry name" value="DUF6151"/>
    <property type="match status" value="1"/>
</dbReference>
<proteinExistence type="predicted"/>
<name>A0AAP2G9V6_9RHOB</name>
<comment type="caution">
    <text evidence="1">The sequence shown here is derived from an EMBL/GenBank/DDBJ whole genome shotgun (WGS) entry which is preliminary data.</text>
</comment>
<evidence type="ECO:0000313" key="1">
    <source>
        <dbReference type="EMBL" id="MBT0958799.1"/>
    </source>
</evidence>